<dbReference type="AlphaFoldDB" id="A0A2N3HM96"/>
<reference evidence="1 2" key="1">
    <citation type="submission" date="2017-12" db="EMBL/GenBank/DDBJ databases">
        <title>Confluentibacter flavum sp. nov., isolated from the saline lake.</title>
        <authorList>
            <person name="Yu L."/>
        </authorList>
    </citation>
    <scope>NUCLEOTIDE SEQUENCE [LARGE SCALE GENOMIC DNA]</scope>
    <source>
        <strain evidence="1 2">3B</strain>
    </source>
</reference>
<proteinExistence type="predicted"/>
<keyword evidence="2" id="KW-1185">Reference proteome</keyword>
<comment type="caution">
    <text evidence="1">The sequence shown here is derived from an EMBL/GenBank/DDBJ whole genome shotgun (WGS) entry which is preliminary data.</text>
</comment>
<gene>
    <name evidence="1" type="ORF">CSW08_04985</name>
</gene>
<sequence length="192" mass="22255">MKFRNMVKLILMSVFATLTLISCNYILENDKDENDIVSDIQTRINIYKKEAELLLSVSKNNLDILELCEAIEYVDTLDNVAHLTERLEQTHIEISNNYKKLAEDKLISIPNYINISNEFELKNVDDNEFIEKKLKIILNKIKTQIRLLETLGKTTNNVEFKVLAVRDTHELISNTNKIESALNKLNQEAQDI</sequence>
<accession>A0A2N3HM96</accession>
<dbReference type="PROSITE" id="PS51257">
    <property type="entry name" value="PROKAR_LIPOPROTEIN"/>
    <property type="match status" value="1"/>
</dbReference>
<dbReference type="OrthoDB" id="1435171at2"/>
<evidence type="ECO:0000313" key="2">
    <source>
        <dbReference type="Proteomes" id="UP000233435"/>
    </source>
</evidence>
<name>A0A2N3HM96_9FLAO</name>
<evidence type="ECO:0008006" key="3">
    <source>
        <dbReference type="Google" id="ProtNLM"/>
    </source>
</evidence>
<dbReference type="Proteomes" id="UP000233435">
    <property type="component" value="Unassembled WGS sequence"/>
</dbReference>
<dbReference type="EMBL" id="PJEO01000015">
    <property type="protein sequence ID" value="PKQ46100.1"/>
    <property type="molecule type" value="Genomic_DNA"/>
</dbReference>
<evidence type="ECO:0000313" key="1">
    <source>
        <dbReference type="EMBL" id="PKQ46100.1"/>
    </source>
</evidence>
<dbReference type="RefSeq" id="WP_106658811.1">
    <property type="nucleotide sequence ID" value="NZ_PJEO01000015.1"/>
</dbReference>
<organism evidence="1 2">
    <name type="scientific">Confluentibacter flavum</name>
    <dbReference type="NCBI Taxonomy" id="1909700"/>
    <lineage>
        <taxon>Bacteria</taxon>
        <taxon>Pseudomonadati</taxon>
        <taxon>Bacteroidota</taxon>
        <taxon>Flavobacteriia</taxon>
        <taxon>Flavobacteriales</taxon>
        <taxon>Flavobacteriaceae</taxon>
        <taxon>Confluentibacter</taxon>
    </lineage>
</organism>
<protein>
    <recommendedName>
        <fullName evidence="3">Lipoprotein</fullName>
    </recommendedName>
</protein>